<dbReference type="AlphaFoldDB" id="A0A497EKJ2"/>
<name>A0A497EKJ2_9CREN</name>
<organism evidence="1 2">
    <name type="scientific">Thermoproteota archaeon</name>
    <dbReference type="NCBI Taxonomy" id="2056631"/>
    <lineage>
        <taxon>Archaea</taxon>
        <taxon>Thermoproteota</taxon>
    </lineage>
</organism>
<proteinExistence type="predicted"/>
<accession>A0A497EKJ2</accession>
<evidence type="ECO:0000313" key="2">
    <source>
        <dbReference type="Proteomes" id="UP000278475"/>
    </source>
</evidence>
<gene>
    <name evidence="1" type="ORF">DRJ31_09435</name>
</gene>
<reference evidence="1 2" key="1">
    <citation type="submission" date="2018-06" db="EMBL/GenBank/DDBJ databases">
        <title>Extensive metabolic versatility and redundancy in microbially diverse, dynamic hydrothermal sediments.</title>
        <authorList>
            <person name="Dombrowski N."/>
            <person name="Teske A."/>
            <person name="Baker B.J."/>
        </authorList>
    </citation>
    <scope>NUCLEOTIDE SEQUENCE [LARGE SCALE GENOMIC DNA]</scope>
    <source>
        <strain evidence="1">B66_G16</strain>
    </source>
</reference>
<dbReference type="Proteomes" id="UP000278475">
    <property type="component" value="Unassembled WGS sequence"/>
</dbReference>
<comment type="caution">
    <text evidence="1">The sequence shown here is derived from an EMBL/GenBank/DDBJ whole genome shotgun (WGS) entry which is preliminary data.</text>
</comment>
<dbReference type="EMBL" id="QMQV01000155">
    <property type="protein sequence ID" value="RLE47000.1"/>
    <property type="molecule type" value="Genomic_DNA"/>
</dbReference>
<evidence type="ECO:0000313" key="1">
    <source>
        <dbReference type="EMBL" id="RLE47000.1"/>
    </source>
</evidence>
<protein>
    <submittedName>
        <fullName evidence="1">Uncharacterized protein</fullName>
    </submittedName>
</protein>
<sequence length="62" mass="6987">MFPEPLVFLETTVCSIVYKLSVNTGIGVDMSEIEIVKLQARKVKETTHYSITIPKDFVEKLG</sequence>